<organism evidence="8 9">
    <name type="scientific">Nocardioides luti</name>
    <dbReference type="NCBI Taxonomy" id="2761101"/>
    <lineage>
        <taxon>Bacteria</taxon>
        <taxon>Bacillati</taxon>
        <taxon>Actinomycetota</taxon>
        <taxon>Actinomycetes</taxon>
        <taxon>Propionibacteriales</taxon>
        <taxon>Nocardioidaceae</taxon>
        <taxon>Nocardioides</taxon>
    </lineage>
</organism>
<dbReference type="RefSeq" id="WP_185253472.1">
    <property type="nucleotide sequence ID" value="NZ_JACKXE010000001.1"/>
</dbReference>
<dbReference type="PANTHER" id="PTHR23513:SF6">
    <property type="entry name" value="MAJOR FACILITATOR SUPERFAMILY ASSOCIATED DOMAIN-CONTAINING PROTEIN"/>
    <property type="match status" value="1"/>
</dbReference>
<evidence type="ECO:0000256" key="4">
    <source>
        <dbReference type="ARBA" id="ARBA00022989"/>
    </source>
</evidence>
<evidence type="ECO:0000313" key="9">
    <source>
        <dbReference type="Proteomes" id="UP000523955"/>
    </source>
</evidence>
<accession>A0A7X0RHR7</accession>
<feature type="transmembrane region" description="Helical" evidence="6">
    <location>
        <begin position="12"/>
        <end position="34"/>
    </location>
</feature>
<keyword evidence="9" id="KW-1185">Reference proteome</keyword>
<keyword evidence="2" id="KW-1003">Cell membrane</keyword>
<dbReference type="CDD" id="cd06173">
    <property type="entry name" value="MFS_MefA_like"/>
    <property type="match status" value="1"/>
</dbReference>
<evidence type="ECO:0000313" key="8">
    <source>
        <dbReference type="EMBL" id="MBB6628412.1"/>
    </source>
</evidence>
<dbReference type="InterPro" id="IPR020846">
    <property type="entry name" value="MFS_dom"/>
</dbReference>
<keyword evidence="5 6" id="KW-0472">Membrane</keyword>
<dbReference type="InterPro" id="IPR036259">
    <property type="entry name" value="MFS_trans_sf"/>
</dbReference>
<dbReference type="EMBL" id="JACKXE010000001">
    <property type="protein sequence ID" value="MBB6628412.1"/>
    <property type="molecule type" value="Genomic_DNA"/>
</dbReference>
<feature type="transmembrane region" description="Helical" evidence="6">
    <location>
        <begin position="257"/>
        <end position="279"/>
    </location>
</feature>
<evidence type="ECO:0000256" key="6">
    <source>
        <dbReference type="SAM" id="Phobius"/>
    </source>
</evidence>
<feature type="transmembrane region" description="Helical" evidence="6">
    <location>
        <begin position="87"/>
        <end position="113"/>
    </location>
</feature>
<dbReference type="Pfam" id="PF07690">
    <property type="entry name" value="MFS_1"/>
    <property type="match status" value="1"/>
</dbReference>
<dbReference type="AlphaFoldDB" id="A0A7X0RHR7"/>
<feature type="transmembrane region" description="Helical" evidence="6">
    <location>
        <begin position="351"/>
        <end position="370"/>
    </location>
</feature>
<evidence type="ECO:0000259" key="7">
    <source>
        <dbReference type="PROSITE" id="PS50850"/>
    </source>
</evidence>
<protein>
    <submittedName>
        <fullName evidence="8">MFS transporter</fullName>
    </submittedName>
</protein>
<dbReference type="SUPFAM" id="SSF103473">
    <property type="entry name" value="MFS general substrate transporter"/>
    <property type="match status" value="1"/>
</dbReference>
<gene>
    <name evidence="8" type="ORF">H5V45_13880</name>
</gene>
<dbReference type="GO" id="GO:0005886">
    <property type="term" value="C:plasma membrane"/>
    <property type="evidence" value="ECO:0007669"/>
    <property type="project" value="UniProtKB-SubCell"/>
</dbReference>
<sequence length="418" mass="43481">MTGYRTLARNHDFTVLWIGQTVSELGSSVSMFVFPLLTFHLTGSPLAAAAAEALHLLGLVGALLPAGVLADRVDRRRLMRVSSGAGVLLYGSLAVAGVTGGLTLPHLLVVALLTGIATGAFSPAETSAVRTVVPTEDLPTALSQNQARQHVAALVGAPLGGLLYGATRWLPFVADAVSYAVSFVLLGRIRTDLSAPVATGPRRRARHDIAEGLRYTWSRPFFRVLLIWSPLTNLVINALFFVAILRLVQDGFPPVQIGLVSTAAGVSGILGAIAAPWIIDRLPTGWLTIACAWSFVPLLVPLALWNQPAVVAAALGVGLFLNPAGNAGVGSYRIAITPDALQGRLQSTMQFVSMSAMPLAPLLAGALLSGLGGGRAMAVLGGLTALVALIPTLSRHVRAVPRPAQWVAEATPASVPVA</sequence>
<evidence type="ECO:0000256" key="3">
    <source>
        <dbReference type="ARBA" id="ARBA00022692"/>
    </source>
</evidence>
<keyword evidence="4 6" id="KW-1133">Transmembrane helix</keyword>
<dbReference type="Gene3D" id="1.20.1250.20">
    <property type="entry name" value="MFS general substrate transporter like domains"/>
    <property type="match status" value="1"/>
</dbReference>
<feature type="transmembrane region" description="Helical" evidence="6">
    <location>
        <begin position="286"/>
        <end position="304"/>
    </location>
</feature>
<dbReference type="InterPro" id="IPR011701">
    <property type="entry name" value="MFS"/>
</dbReference>
<dbReference type="PROSITE" id="PS50850">
    <property type="entry name" value="MFS"/>
    <property type="match status" value="1"/>
</dbReference>
<feature type="transmembrane region" description="Helical" evidence="6">
    <location>
        <begin position="376"/>
        <end position="393"/>
    </location>
</feature>
<comment type="subcellular location">
    <subcellularLocation>
        <location evidence="1">Cell membrane</location>
        <topology evidence="1">Multi-pass membrane protein</topology>
    </subcellularLocation>
</comment>
<feature type="transmembrane region" description="Helical" evidence="6">
    <location>
        <begin position="224"/>
        <end position="245"/>
    </location>
</feature>
<evidence type="ECO:0000256" key="1">
    <source>
        <dbReference type="ARBA" id="ARBA00004651"/>
    </source>
</evidence>
<feature type="transmembrane region" description="Helical" evidence="6">
    <location>
        <begin position="169"/>
        <end position="186"/>
    </location>
</feature>
<comment type="caution">
    <text evidence="8">The sequence shown here is derived from an EMBL/GenBank/DDBJ whole genome shotgun (WGS) entry which is preliminary data.</text>
</comment>
<dbReference type="GO" id="GO:0022857">
    <property type="term" value="F:transmembrane transporter activity"/>
    <property type="evidence" value="ECO:0007669"/>
    <property type="project" value="InterPro"/>
</dbReference>
<dbReference type="Proteomes" id="UP000523955">
    <property type="component" value="Unassembled WGS sequence"/>
</dbReference>
<proteinExistence type="predicted"/>
<feature type="transmembrane region" description="Helical" evidence="6">
    <location>
        <begin position="310"/>
        <end position="330"/>
    </location>
</feature>
<keyword evidence="3 6" id="KW-0812">Transmembrane</keyword>
<name>A0A7X0RHR7_9ACTN</name>
<reference evidence="8 9" key="1">
    <citation type="submission" date="2020-08" db="EMBL/GenBank/DDBJ databases">
        <authorList>
            <person name="Seo M.-J."/>
        </authorList>
    </citation>
    <scope>NUCLEOTIDE SEQUENCE [LARGE SCALE GENOMIC DNA]</scope>
    <source>
        <strain evidence="8 9">KIGAM211</strain>
    </source>
</reference>
<dbReference type="PANTHER" id="PTHR23513">
    <property type="entry name" value="INTEGRAL MEMBRANE EFFLUX PROTEIN-RELATED"/>
    <property type="match status" value="1"/>
</dbReference>
<evidence type="ECO:0000256" key="5">
    <source>
        <dbReference type="ARBA" id="ARBA00023136"/>
    </source>
</evidence>
<feature type="domain" description="Major facilitator superfamily (MFS) profile" evidence="7">
    <location>
        <begin position="12"/>
        <end position="399"/>
    </location>
</feature>
<evidence type="ECO:0000256" key="2">
    <source>
        <dbReference type="ARBA" id="ARBA00022475"/>
    </source>
</evidence>
<feature type="transmembrane region" description="Helical" evidence="6">
    <location>
        <begin position="46"/>
        <end position="66"/>
    </location>
</feature>